<evidence type="ECO:0000259" key="5">
    <source>
        <dbReference type="Pfam" id="PF20473"/>
    </source>
</evidence>
<name>A0AA43AT46_9BURK</name>
<dbReference type="PRINTS" id="PR00507">
    <property type="entry name" value="N12N6MTFRASE"/>
</dbReference>
<dbReference type="InterPro" id="IPR029063">
    <property type="entry name" value="SAM-dependent_MTases_sf"/>
</dbReference>
<dbReference type="EMBL" id="JAOCJW010000001">
    <property type="protein sequence ID" value="MDH2003988.1"/>
    <property type="molecule type" value="Genomic_DNA"/>
</dbReference>
<reference evidence="6" key="1">
    <citation type="submission" date="2022-09" db="EMBL/GenBank/DDBJ databases">
        <title>Intensive care unit water sources are persistently colonized with multi-drug resistant bacteria and are the site of extensive horizontal gene transfer of antibiotic resistance genes.</title>
        <authorList>
            <person name="Diorio-Toth L."/>
        </authorList>
    </citation>
    <scope>NUCLEOTIDE SEQUENCE</scope>
    <source>
        <strain evidence="6">GD03686</strain>
    </source>
</reference>
<dbReference type="Proteomes" id="UP001161294">
    <property type="component" value="Unassembled WGS sequence"/>
</dbReference>
<feature type="domain" description="MmeI-like DNA-methyltransferase" evidence="5">
    <location>
        <begin position="499"/>
        <end position="605"/>
    </location>
</feature>
<sequence>MESTVAEHGETLRPQWVVKRAEDERAALLVVSYPAPQDLDRTVNSARWQASPATRMLALLQGTGVPLGLVTNGSHWMLVASRPGEPATYVTWDAALWSEEPLTLRAFSSLMGAMRLFGVAERDRLPALLAESAQNQQEVTDQLGLQVRKAVEVLVQAVDRINADRNGQLLTGVGEKELYQAALTVMMRLVFVLSAEERGLLLLGDPLWNRHYAVSTLRDQLREVPDENLLAYRHDAWSRLLSTFRAIHAGVEHDQMRLPAYDGALFDPDRFPFLEGRQSGTHWQEVPAQPLPVSNRTVLHLLEALQFLQMRIPGGGVEPRRLSFRALDIEQIGHVYEGLLDHTARRATSTVLGLRGSGGDDVEVELSTLEAKAAESEQALVAYLKERTGRTPAALRSDLRREEPPNALALQAVCAGHDGLYNRIARFAHLLRDDSSGQPVVIHTGSVYVTKGSDRRSTGTHYTPRTLTEEVVKTTLDPLLYTGVSQGIEPSPETLKTPTEILALKVCDPACGSGAFLVQACRYMAERVVEGWAKAEAESGGSGPLTVPEALPAGASHSQQLLPPEPEERLALARRLVAERCLYGVDFNPMAVEMAKLSLWLVTLHKHRPFPYMNGEDLNSQLGATP</sequence>
<dbReference type="Pfam" id="PF20473">
    <property type="entry name" value="MmeI_Mtase"/>
    <property type="match status" value="1"/>
</dbReference>
<dbReference type="SUPFAM" id="SSF53335">
    <property type="entry name" value="S-adenosyl-L-methionine-dependent methyltransferases"/>
    <property type="match status" value="1"/>
</dbReference>
<proteinExistence type="predicted"/>
<dbReference type="InterPro" id="IPR050953">
    <property type="entry name" value="N4_N6_ade-DNA_methylase"/>
</dbReference>
<accession>A0AA43AT46</accession>
<evidence type="ECO:0000256" key="2">
    <source>
        <dbReference type="ARBA" id="ARBA00022603"/>
    </source>
</evidence>
<dbReference type="PANTHER" id="PTHR33841:SF1">
    <property type="entry name" value="DNA METHYLTRANSFERASE A"/>
    <property type="match status" value="1"/>
</dbReference>
<comment type="caution">
    <text evidence="6">The sequence shown here is derived from an EMBL/GenBank/DDBJ whole genome shotgun (WGS) entry which is preliminary data.</text>
</comment>
<dbReference type="PANTHER" id="PTHR33841">
    <property type="entry name" value="DNA METHYLTRANSFERASE YEEA-RELATED"/>
    <property type="match status" value="1"/>
</dbReference>
<evidence type="ECO:0000256" key="3">
    <source>
        <dbReference type="ARBA" id="ARBA00022679"/>
    </source>
</evidence>
<dbReference type="EC" id="2.1.1.72" evidence="1"/>
<dbReference type="InterPro" id="IPR046816">
    <property type="entry name" value="MmeI_Mtase"/>
</dbReference>
<evidence type="ECO:0000256" key="4">
    <source>
        <dbReference type="ARBA" id="ARBA00047942"/>
    </source>
</evidence>
<evidence type="ECO:0000313" key="7">
    <source>
        <dbReference type="Proteomes" id="UP001161294"/>
    </source>
</evidence>
<keyword evidence="3" id="KW-0808">Transferase</keyword>
<dbReference type="RefSeq" id="WP_279851254.1">
    <property type="nucleotide sequence ID" value="NZ_JAOCIA010000001.1"/>
</dbReference>
<comment type="catalytic activity">
    <reaction evidence="4">
        <text>a 2'-deoxyadenosine in DNA + S-adenosyl-L-methionine = an N(6)-methyl-2'-deoxyadenosine in DNA + S-adenosyl-L-homocysteine + H(+)</text>
        <dbReference type="Rhea" id="RHEA:15197"/>
        <dbReference type="Rhea" id="RHEA-COMP:12418"/>
        <dbReference type="Rhea" id="RHEA-COMP:12419"/>
        <dbReference type="ChEBI" id="CHEBI:15378"/>
        <dbReference type="ChEBI" id="CHEBI:57856"/>
        <dbReference type="ChEBI" id="CHEBI:59789"/>
        <dbReference type="ChEBI" id="CHEBI:90615"/>
        <dbReference type="ChEBI" id="CHEBI:90616"/>
        <dbReference type="EC" id="2.1.1.72"/>
    </reaction>
</comment>
<gene>
    <name evidence="6" type="ORF">N5J23_00225</name>
</gene>
<protein>
    <recommendedName>
        <fullName evidence="1">site-specific DNA-methyltransferase (adenine-specific)</fullName>
        <ecNumber evidence="1">2.1.1.72</ecNumber>
    </recommendedName>
</protein>
<evidence type="ECO:0000256" key="1">
    <source>
        <dbReference type="ARBA" id="ARBA00011900"/>
    </source>
</evidence>
<dbReference type="GO" id="GO:0009007">
    <property type="term" value="F:site-specific DNA-methyltransferase (adenine-specific) activity"/>
    <property type="evidence" value="ECO:0007669"/>
    <property type="project" value="UniProtKB-EC"/>
</dbReference>
<dbReference type="AlphaFoldDB" id="A0AA43AT46"/>
<keyword evidence="2" id="KW-0489">Methyltransferase</keyword>
<evidence type="ECO:0000313" key="6">
    <source>
        <dbReference type="EMBL" id="MDH2003988.1"/>
    </source>
</evidence>
<dbReference type="GO" id="GO:0032259">
    <property type="term" value="P:methylation"/>
    <property type="evidence" value="ECO:0007669"/>
    <property type="project" value="UniProtKB-KW"/>
</dbReference>
<dbReference type="Gene3D" id="3.40.50.150">
    <property type="entry name" value="Vaccinia Virus protein VP39"/>
    <property type="match status" value="1"/>
</dbReference>
<organism evidence="6 7">
    <name type="scientific">Comamonas aquatica</name>
    <dbReference type="NCBI Taxonomy" id="225991"/>
    <lineage>
        <taxon>Bacteria</taxon>
        <taxon>Pseudomonadati</taxon>
        <taxon>Pseudomonadota</taxon>
        <taxon>Betaproteobacteria</taxon>
        <taxon>Burkholderiales</taxon>
        <taxon>Comamonadaceae</taxon>
        <taxon>Comamonas</taxon>
    </lineage>
</organism>